<evidence type="ECO:0000256" key="1">
    <source>
        <dbReference type="ARBA" id="ARBA00007461"/>
    </source>
</evidence>
<dbReference type="OrthoDB" id="194468at2759"/>
<dbReference type="PROSITE" id="PS50249">
    <property type="entry name" value="MPN"/>
    <property type="match status" value="1"/>
</dbReference>
<organism evidence="3 4">
    <name type="scientific">Holothuria leucospilota</name>
    <name type="common">Black long sea cucumber</name>
    <name type="synonym">Mertensiothuria leucospilota</name>
    <dbReference type="NCBI Taxonomy" id="206669"/>
    <lineage>
        <taxon>Eukaryota</taxon>
        <taxon>Metazoa</taxon>
        <taxon>Echinodermata</taxon>
        <taxon>Eleutherozoa</taxon>
        <taxon>Echinozoa</taxon>
        <taxon>Holothuroidea</taxon>
        <taxon>Aspidochirotacea</taxon>
        <taxon>Aspidochirotida</taxon>
        <taxon>Holothuriidae</taxon>
        <taxon>Holothuria</taxon>
    </lineage>
</organism>
<evidence type="ECO:0000313" key="4">
    <source>
        <dbReference type="Proteomes" id="UP001152320"/>
    </source>
</evidence>
<dbReference type="Proteomes" id="UP001152320">
    <property type="component" value="Chromosome 5"/>
</dbReference>
<reference evidence="3" key="1">
    <citation type="submission" date="2021-10" db="EMBL/GenBank/DDBJ databases">
        <title>Tropical sea cucumber genome reveals ecological adaptation and Cuvierian tubules defense mechanism.</title>
        <authorList>
            <person name="Chen T."/>
        </authorList>
    </citation>
    <scope>NUCLEOTIDE SEQUENCE</scope>
    <source>
        <strain evidence="3">Nanhai2018</strain>
        <tissue evidence="3">Muscle</tissue>
    </source>
</reference>
<comment type="similarity">
    <text evidence="1">Belongs to the EMC8/EMC9 family.</text>
</comment>
<name>A0A9Q1HE94_HOLLE</name>
<dbReference type="InterPro" id="IPR005366">
    <property type="entry name" value="EMC8/9"/>
</dbReference>
<dbReference type="PANTHER" id="PTHR12941">
    <property type="entry name" value="ER MEMBRANE PROTEIN COMPLEX"/>
    <property type="match status" value="1"/>
</dbReference>
<evidence type="ECO:0000313" key="3">
    <source>
        <dbReference type="EMBL" id="KAJ8041956.1"/>
    </source>
</evidence>
<keyword evidence="4" id="KW-1185">Reference proteome</keyword>
<dbReference type="InterPro" id="IPR037518">
    <property type="entry name" value="MPN"/>
</dbReference>
<dbReference type="PANTHER" id="PTHR12941:SF10">
    <property type="entry name" value="ER MEMBRANE PROTEIN COMPLEX SUBUNIT 8_9 HOMOLOG"/>
    <property type="match status" value="1"/>
</dbReference>
<dbReference type="EMBL" id="JAIZAY010000005">
    <property type="protein sequence ID" value="KAJ8041956.1"/>
    <property type="molecule type" value="Genomic_DNA"/>
</dbReference>
<dbReference type="AlphaFoldDB" id="A0A9Q1HE94"/>
<comment type="caution">
    <text evidence="3">The sequence shown here is derived from an EMBL/GenBank/DDBJ whole genome shotgun (WGS) entry which is preliminary data.</text>
</comment>
<evidence type="ECO:0000259" key="2">
    <source>
        <dbReference type="PROSITE" id="PS50249"/>
    </source>
</evidence>
<dbReference type="CDD" id="cd08060">
    <property type="entry name" value="MPN_UPF0172"/>
    <property type="match status" value="1"/>
</dbReference>
<dbReference type="GO" id="GO:0072546">
    <property type="term" value="C:EMC complex"/>
    <property type="evidence" value="ECO:0007669"/>
    <property type="project" value="InterPro"/>
</dbReference>
<sequence length="200" mass="22498">MAATISTKAFCKCLLHVSKYPYCAVNGVFVADKKTFKDTREVKIVDAVPLFHQCVGLAPMLEIALVQIDTFCEANGLMIAGYYHANEHIRDNNPSPIALKIADKIQSNFSDAHLYLINNGKVDASCKKDTLMVYQHQDGKWKPLNNANFKLEQEDSTCETCADLLKARAQEDLMDFDCHLDDITNDWQNGALNERLESYS</sequence>
<protein>
    <submittedName>
        <fullName evidence="3">ER membrane protein complex subunit 8</fullName>
    </submittedName>
</protein>
<proteinExistence type="inferred from homology"/>
<feature type="domain" description="MPN" evidence="2">
    <location>
        <begin position="3"/>
        <end position="140"/>
    </location>
</feature>
<gene>
    <name evidence="3" type="ORF">HOLleu_12902</name>
</gene>
<accession>A0A9Q1HE94</accession>
<dbReference type="Pfam" id="PF03665">
    <property type="entry name" value="UPF0172"/>
    <property type="match status" value="1"/>
</dbReference>